<dbReference type="OrthoDB" id="408631at2759"/>
<evidence type="ECO:0000313" key="6">
    <source>
        <dbReference type="Proteomes" id="UP000288805"/>
    </source>
</evidence>
<evidence type="ECO:0000256" key="3">
    <source>
        <dbReference type="SAM" id="MobiDB-lite"/>
    </source>
</evidence>
<protein>
    <submittedName>
        <fullName evidence="5">Putative carboxylesterase 7</fullName>
    </submittedName>
</protein>
<keyword evidence="2" id="KW-0378">Hydrolase</keyword>
<gene>
    <name evidence="5" type="primary">CXE7_1</name>
    <name evidence="5" type="ORF">CK203_020595</name>
</gene>
<dbReference type="InterPro" id="IPR013094">
    <property type="entry name" value="AB_hydrolase_3"/>
</dbReference>
<dbReference type="PANTHER" id="PTHR23024:SF582">
    <property type="entry name" value="CARBOXYLESTERASE 12-RELATED"/>
    <property type="match status" value="1"/>
</dbReference>
<dbReference type="Gene3D" id="3.40.50.1820">
    <property type="entry name" value="alpha/beta hydrolase"/>
    <property type="match status" value="2"/>
</dbReference>
<dbReference type="EMBL" id="QGNW01000842">
    <property type="protein sequence ID" value="RVW61123.1"/>
    <property type="molecule type" value="Genomic_DNA"/>
</dbReference>
<feature type="compositionally biased region" description="Low complexity" evidence="3">
    <location>
        <begin position="68"/>
        <end position="85"/>
    </location>
</feature>
<reference evidence="5 6" key="1">
    <citation type="journal article" date="2018" name="PLoS Genet.">
        <title>Population sequencing reveals clonal diversity and ancestral inbreeding in the grapevine cultivar Chardonnay.</title>
        <authorList>
            <person name="Roach M.J."/>
            <person name="Johnson D.L."/>
            <person name="Bohlmann J."/>
            <person name="van Vuuren H.J."/>
            <person name="Jones S.J."/>
            <person name="Pretorius I.S."/>
            <person name="Schmidt S.A."/>
            <person name="Borneman A.R."/>
        </authorList>
    </citation>
    <scope>NUCLEOTIDE SEQUENCE [LARGE SCALE GENOMIC DNA]</scope>
    <source>
        <strain evidence="6">cv. Chardonnay</strain>
        <tissue evidence="5">Leaf</tissue>
    </source>
</reference>
<feature type="domain" description="Alpha/beta hydrolase fold-3" evidence="4">
    <location>
        <begin position="181"/>
        <end position="258"/>
    </location>
</feature>
<evidence type="ECO:0000259" key="4">
    <source>
        <dbReference type="Pfam" id="PF07859"/>
    </source>
</evidence>
<dbReference type="GO" id="GO:0016787">
    <property type="term" value="F:hydrolase activity"/>
    <property type="evidence" value="ECO:0007669"/>
    <property type="project" value="UniProtKB-KW"/>
</dbReference>
<dbReference type="PROSITE" id="PS01173">
    <property type="entry name" value="LIPASE_GDXG_HIS"/>
    <property type="match status" value="1"/>
</dbReference>
<dbReference type="SUPFAM" id="SSF53474">
    <property type="entry name" value="alpha/beta-Hydrolases"/>
    <property type="match status" value="2"/>
</dbReference>
<evidence type="ECO:0000256" key="2">
    <source>
        <dbReference type="ARBA" id="ARBA00022801"/>
    </source>
</evidence>
<comment type="caution">
    <text evidence="5">The sequence shown here is derived from an EMBL/GenBank/DDBJ whole genome shotgun (WGS) entry which is preliminary data.</text>
</comment>
<dbReference type="InterPro" id="IPR029058">
    <property type="entry name" value="AB_hydrolase_fold"/>
</dbReference>
<feature type="region of interest" description="Disordered" evidence="3">
    <location>
        <begin position="68"/>
        <end position="169"/>
    </location>
</feature>
<accession>A0A438FMB5</accession>
<evidence type="ECO:0000256" key="1">
    <source>
        <dbReference type="ARBA" id="ARBA00010515"/>
    </source>
</evidence>
<dbReference type="Proteomes" id="UP000288805">
    <property type="component" value="Unassembled WGS sequence"/>
</dbReference>
<dbReference type="Pfam" id="PF07859">
    <property type="entry name" value="Abhydrolase_3"/>
    <property type="match status" value="2"/>
</dbReference>
<proteinExistence type="inferred from homology"/>
<feature type="compositionally biased region" description="Polar residues" evidence="3">
    <location>
        <begin position="128"/>
        <end position="137"/>
    </location>
</feature>
<sequence>MDSSCSSEVEFECLPLFRVFKDGVVERLRGTETVPPSDVPQNGVVSKDVVISPETGLSARLFLPMTATPTANSQSSSTSTAVVSSLNPPSPRSITPTSFLSPRRPTSSPSPSTTGGPRSTLFPFPTMTRGTLFNGSLLTPVAKDPNPGSTTTPNSIESSSPATAPELTSPTKWRCELELPNLLILWNYLCPSGVHNLLFDPAVDTKLSILGCGKVLIFVAGKDVLKDRGFCYYEAVKKSGWGGAVEMVESEGEEHVFHLFNPDCDKARALIQNASLHPKLPNPNCKLPLLIYIHGGGFSIQSAFSTSYNHYVKSLVAEANVIALSVDYRLAPEHPIPACYDDSWAAVQWAASHANGDGPDTWLNNHADFSRVFFAGDSAGGNISNTLAFRVGSSGLPGVKVVGVVLVHPYFGGTGDDQMWLYMCPNHGGLEDPRLKPGAEDLARLGCERVLMFVAEKDHLRPVAWDYYEKLKKSEWKGTVEIVENHGEEHVFHLMNPKCENAAVLMKKIVSFLNQE</sequence>
<organism evidence="5 6">
    <name type="scientific">Vitis vinifera</name>
    <name type="common">Grape</name>
    <dbReference type="NCBI Taxonomy" id="29760"/>
    <lineage>
        <taxon>Eukaryota</taxon>
        <taxon>Viridiplantae</taxon>
        <taxon>Streptophyta</taxon>
        <taxon>Embryophyta</taxon>
        <taxon>Tracheophyta</taxon>
        <taxon>Spermatophyta</taxon>
        <taxon>Magnoliopsida</taxon>
        <taxon>eudicotyledons</taxon>
        <taxon>Gunneridae</taxon>
        <taxon>Pentapetalae</taxon>
        <taxon>rosids</taxon>
        <taxon>Vitales</taxon>
        <taxon>Vitaceae</taxon>
        <taxon>Viteae</taxon>
        <taxon>Vitis</taxon>
    </lineage>
</organism>
<dbReference type="PANTHER" id="PTHR23024">
    <property type="entry name" value="ARYLACETAMIDE DEACETYLASE"/>
    <property type="match status" value="1"/>
</dbReference>
<name>A0A438FMB5_VITVI</name>
<dbReference type="InterPro" id="IPR002168">
    <property type="entry name" value="Lipase_GDXG_HIS_AS"/>
</dbReference>
<feature type="domain" description="Alpha/beta hydrolase fold-3" evidence="4">
    <location>
        <begin position="290"/>
        <end position="493"/>
    </location>
</feature>
<feature type="compositionally biased region" description="Low complexity" evidence="3">
    <location>
        <begin position="95"/>
        <end position="121"/>
    </location>
</feature>
<dbReference type="AlphaFoldDB" id="A0A438FMB5"/>
<comment type="similarity">
    <text evidence="1">Belongs to the 'GDXG' lipolytic enzyme family.</text>
</comment>
<feature type="compositionally biased region" description="Polar residues" evidence="3">
    <location>
        <begin position="147"/>
        <end position="169"/>
    </location>
</feature>
<evidence type="ECO:0000313" key="5">
    <source>
        <dbReference type="EMBL" id="RVW61123.1"/>
    </source>
</evidence>
<dbReference type="InterPro" id="IPR050466">
    <property type="entry name" value="Carboxylest/Gibb_receptor"/>
</dbReference>